<reference evidence="11 12" key="1">
    <citation type="submission" date="2021-04" db="EMBL/GenBank/DDBJ databases">
        <title>Genomics, taxonomy and metabolism of representatives of sulfur bacteria of the genus Thiothrix: Thiothrix fructosivorans QT, Thiothrix unzii A1T and three new species, Thiothrix subterranea sp. nov., Thiothrix litoralis sp. nov. and 'Candidatus Thiothrix anitrata' sp. nov.</title>
        <authorList>
            <person name="Ravin N.V."/>
            <person name="Smolyakov D."/>
            <person name="Rudenko T.S."/>
            <person name="Mardanov A.V."/>
            <person name="Beletsky A.V."/>
            <person name="Markov N.D."/>
            <person name="Fomenkov A.I."/>
            <person name="Roberts R.J."/>
            <person name="Karnachuk O.V."/>
            <person name="Novikov A."/>
            <person name="Grabovich M.Y."/>
        </authorList>
    </citation>
    <scope>NUCLEOTIDE SEQUENCE [LARGE SCALE GENOMIC DNA]</scope>
    <source>
        <strain evidence="11 12">A52</strain>
    </source>
</reference>
<dbReference type="EMBL" id="CP072800">
    <property type="protein sequence ID" value="QTR49612.1"/>
    <property type="molecule type" value="Genomic_DNA"/>
</dbReference>
<dbReference type="GO" id="GO:0004519">
    <property type="term" value="F:endonuclease activity"/>
    <property type="evidence" value="ECO:0007669"/>
    <property type="project" value="UniProtKB-KW"/>
</dbReference>
<sequence length="328" mass="36873">MLMVLDRSELTVRLVDGVVQVYHGESLLQRAATNLLEMLVVYGNPLVESSVWRALAQAGVPAVILASRGMQTTALLAEGLATQLPARRLQYACAESDVLAVQLARWVLVRKVLSYQLPFLVLEPHLDSVLAGRFRETQQQQLGKLHQAQSVDVFLGLEGIMSREWFQLLAAVLPEQWKFTGRNRQPPRDPLNALLSLGYTLALADIRQMVIAEGFDPAFGFLHQPYPAREALALDVLEIFRSGVDLFALNLLAELTPESFYYRESEGCRLSKAARPLFYREWAIYRDNWPRPLAGNRGGQLETAPLQEQVRGQLRLLRQVLEEVKDAG</sequence>
<protein>
    <recommendedName>
        <fullName evidence="10">CRISPR-associated endonuclease Cas1</fullName>
        <ecNumber evidence="10">3.1.-.-</ecNumber>
    </recommendedName>
</protein>
<dbReference type="InterPro" id="IPR042206">
    <property type="entry name" value="CRISPR-assoc_Cas1_C"/>
</dbReference>
<keyword evidence="7 10" id="KW-0238">DNA-binding</keyword>
<evidence type="ECO:0000256" key="10">
    <source>
        <dbReference type="HAMAP-Rule" id="MF_01470"/>
    </source>
</evidence>
<keyword evidence="3 10" id="KW-0255">Endonuclease</keyword>
<gene>
    <name evidence="10 11" type="primary">cas1</name>
    <name evidence="11" type="ORF">J8380_15455</name>
</gene>
<keyword evidence="12" id="KW-1185">Reference proteome</keyword>
<dbReference type="Proteomes" id="UP000672027">
    <property type="component" value="Chromosome"/>
</dbReference>
<feature type="binding site" evidence="10">
    <location>
        <position position="238"/>
    </location>
    <ligand>
        <name>Mn(2+)</name>
        <dbReference type="ChEBI" id="CHEBI:29035"/>
    </ligand>
</feature>
<comment type="cofactor">
    <cofactor evidence="10">
        <name>Mg(2+)</name>
        <dbReference type="ChEBI" id="CHEBI:18420"/>
    </cofactor>
    <cofactor evidence="10">
        <name>Mn(2+)</name>
        <dbReference type="ChEBI" id="CHEBI:29035"/>
    </cofactor>
</comment>
<dbReference type="Gene3D" id="1.20.120.920">
    <property type="entry name" value="CRISPR-associated endonuclease Cas1, C-terminal domain"/>
    <property type="match status" value="1"/>
</dbReference>
<dbReference type="HAMAP" id="MF_01470">
    <property type="entry name" value="Cas1"/>
    <property type="match status" value="1"/>
</dbReference>
<keyword evidence="4 10" id="KW-0378">Hydrolase</keyword>
<comment type="function">
    <text evidence="10">CRISPR (clustered regularly interspaced short palindromic repeat), is an adaptive immune system that provides protection against mobile genetic elements (viruses, transposable elements and conjugative plasmids). CRISPR clusters contain spacers, sequences complementary to antecedent mobile elements, and target invading nucleic acids. CRISPR clusters are transcribed and processed into CRISPR RNA (crRNA). Acts as a dsDNA endonuclease. Involved in the integration of spacer DNA into the CRISPR cassette.</text>
</comment>
<dbReference type="InterPro" id="IPR050646">
    <property type="entry name" value="Cas1"/>
</dbReference>
<keyword evidence="8 10" id="KW-0464">Manganese</keyword>
<evidence type="ECO:0000256" key="1">
    <source>
        <dbReference type="ARBA" id="ARBA00022722"/>
    </source>
</evidence>
<comment type="similarity">
    <text evidence="10">Belongs to the CRISPR-associated endonuclease Cas1 family.</text>
</comment>
<comment type="subunit">
    <text evidence="9 10">Homodimer, forms a heterotetramer with a Cas2 homodimer.</text>
</comment>
<evidence type="ECO:0000256" key="3">
    <source>
        <dbReference type="ARBA" id="ARBA00022759"/>
    </source>
</evidence>
<name>A0ABX7X114_9GAMM</name>
<keyword evidence="2 10" id="KW-0479">Metal-binding</keyword>
<evidence type="ECO:0000256" key="9">
    <source>
        <dbReference type="ARBA" id="ARBA00038592"/>
    </source>
</evidence>
<dbReference type="Pfam" id="PF01867">
    <property type="entry name" value="Cas_Cas1"/>
    <property type="match status" value="1"/>
</dbReference>
<evidence type="ECO:0000313" key="11">
    <source>
        <dbReference type="EMBL" id="QTR49612.1"/>
    </source>
</evidence>
<keyword evidence="1 10" id="KW-0540">Nuclease</keyword>
<keyword evidence="6 10" id="KW-0051">Antiviral defense</keyword>
<evidence type="ECO:0000256" key="6">
    <source>
        <dbReference type="ARBA" id="ARBA00023118"/>
    </source>
</evidence>
<accession>A0ABX7X114</accession>
<dbReference type="NCBIfam" id="TIGR00287">
    <property type="entry name" value="cas1"/>
    <property type="match status" value="1"/>
</dbReference>
<dbReference type="InterPro" id="IPR002729">
    <property type="entry name" value="CRISPR-assoc_Cas1"/>
</dbReference>
<dbReference type="PANTHER" id="PTHR34353">
    <property type="entry name" value="CRISPR-ASSOCIATED ENDONUCLEASE CAS1 1"/>
    <property type="match status" value="1"/>
</dbReference>
<dbReference type="EC" id="3.1.-.-" evidence="10"/>
<evidence type="ECO:0000256" key="8">
    <source>
        <dbReference type="ARBA" id="ARBA00023211"/>
    </source>
</evidence>
<feature type="binding site" evidence="10">
    <location>
        <position position="158"/>
    </location>
    <ligand>
        <name>Mn(2+)</name>
        <dbReference type="ChEBI" id="CHEBI:29035"/>
    </ligand>
</feature>
<dbReference type="CDD" id="cd09634">
    <property type="entry name" value="Cas1_I-II-III"/>
    <property type="match status" value="1"/>
</dbReference>
<feature type="binding site" evidence="10">
    <location>
        <position position="223"/>
    </location>
    <ligand>
        <name>Mn(2+)</name>
        <dbReference type="ChEBI" id="CHEBI:29035"/>
    </ligand>
</feature>
<proteinExistence type="inferred from homology"/>
<dbReference type="PANTHER" id="PTHR34353:SF2">
    <property type="entry name" value="CRISPR-ASSOCIATED ENDONUCLEASE CAS1 1"/>
    <property type="match status" value="1"/>
</dbReference>
<evidence type="ECO:0000256" key="5">
    <source>
        <dbReference type="ARBA" id="ARBA00022842"/>
    </source>
</evidence>
<organism evidence="11 12">
    <name type="scientific">Candidatus Thiothrix anitrata</name>
    <dbReference type="NCBI Taxonomy" id="2823902"/>
    <lineage>
        <taxon>Bacteria</taxon>
        <taxon>Pseudomonadati</taxon>
        <taxon>Pseudomonadota</taxon>
        <taxon>Gammaproteobacteria</taxon>
        <taxon>Thiotrichales</taxon>
        <taxon>Thiotrichaceae</taxon>
        <taxon>Thiothrix</taxon>
    </lineage>
</organism>
<evidence type="ECO:0000256" key="4">
    <source>
        <dbReference type="ARBA" id="ARBA00022801"/>
    </source>
</evidence>
<evidence type="ECO:0000313" key="12">
    <source>
        <dbReference type="Proteomes" id="UP000672027"/>
    </source>
</evidence>
<evidence type="ECO:0000256" key="7">
    <source>
        <dbReference type="ARBA" id="ARBA00023125"/>
    </source>
</evidence>
<keyword evidence="5 10" id="KW-0460">Magnesium</keyword>
<evidence type="ECO:0000256" key="2">
    <source>
        <dbReference type="ARBA" id="ARBA00022723"/>
    </source>
</evidence>
<dbReference type="RefSeq" id="WP_210226451.1">
    <property type="nucleotide sequence ID" value="NZ_CP072800.1"/>
</dbReference>